<dbReference type="Pfam" id="PF02720">
    <property type="entry name" value="DUF222"/>
    <property type="match status" value="1"/>
</dbReference>
<sequence>MTDTVVPGVAQSGQVLLRRAEEFAAQVARYQALLLETLAEYRRLRGRARDVPQEVALVLAVTERAAARQLDLADAEVTRLPQTFAALARGEIDAYKASKVHEPTACLTDEQAREVDARMAEKLAGKNPPNLRAAVHRQVHRVDPEGAAERARRRRAERRVELIHGEDGMATLVADLPVEVASSIYARLDHTARKLRVGGEVRTLDQLRADVLADTLLSGTGLPAGPKADIHVYVANSAPDQPPCPPPAHACPRSVHPCPRSVHACPPPAHACPRSVHACPHRTTQTHVHRPRTRTAVTDPHTRTTQPAPTQHSVPPRSTHGTERSTHEPERSTRGPEYSTRPPQRGTRGTERGTRGPGRVHGA</sequence>
<name>A0A2T0M2J3_9PSEU</name>
<keyword evidence="4" id="KW-1185">Reference proteome</keyword>
<protein>
    <submittedName>
        <fullName evidence="3">Uncharacterized protein DUF222</fullName>
    </submittedName>
</protein>
<accession>A0A2T0M2J3</accession>
<evidence type="ECO:0000259" key="2">
    <source>
        <dbReference type="Pfam" id="PF02720"/>
    </source>
</evidence>
<reference evidence="3 4" key="1">
    <citation type="submission" date="2018-03" db="EMBL/GenBank/DDBJ databases">
        <title>Genomic Encyclopedia of Type Strains, Phase III (KMG-III): the genomes of soil and plant-associated and newly described type strains.</title>
        <authorList>
            <person name="Whitman W."/>
        </authorList>
    </citation>
    <scope>NUCLEOTIDE SEQUENCE [LARGE SCALE GENOMIC DNA]</scope>
    <source>
        <strain evidence="3 4">CGMCC 4.7125</strain>
    </source>
</reference>
<dbReference type="InterPro" id="IPR003870">
    <property type="entry name" value="DUF222"/>
</dbReference>
<dbReference type="Proteomes" id="UP000238362">
    <property type="component" value="Unassembled WGS sequence"/>
</dbReference>
<dbReference type="RefSeq" id="WP_106176962.1">
    <property type="nucleotide sequence ID" value="NZ_PVNH01000001.1"/>
</dbReference>
<dbReference type="AlphaFoldDB" id="A0A2T0M2J3"/>
<proteinExistence type="predicted"/>
<comment type="caution">
    <text evidence="3">The sequence shown here is derived from an EMBL/GenBank/DDBJ whole genome shotgun (WGS) entry which is preliminary data.</text>
</comment>
<organism evidence="3 4">
    <name type="scientific">Prauserella shujinwangii</name>
    <dbReference type="NCBI Taxonomy" id="1453103"/>
    <lineage>
        <taxon>Bacteria</taxon>
        <taxon>Bacillati</taxon>
        <taxon>Actinomycetota</taxon>
        <taxon>Actinomycetes</taxon>
        <taxon>Pseudonocardiales</taxon>
        <taxon>Pseudonocardiaceae</taxon>
        <taxon>Prauserella</taxon>
    </lineage>
</organism>
<feature type="compositionally biased region" description="Basic and acidic residues" evidence="1">
    <location>
        <begin position="320"/>
        <end position="334"/>
    </location>
</feature>
<evidence type="ECO:0000313" key="4">
    <source>
        <dbReference type="Proteomes" id="UP000238362"/>
    </source>
</evidence>
<evidence type="ECO:0000256" key="1">
    <source>
        <dbReference type="SAM" id="MobiDB-lite"/>
    </source>
</evidence>
<feature type="domain" description="DUF222" evidence="2">
    <location>
        <begin position="18"/>
        <end position="231"/>
    </location>
</feature>
<evidence type="ECO:0000313" key="3">
    <source>
        <dbReference type="EMBL" id="PRX50929.1"/>
    </source>
</evidence>
<feature type="compositionally biased region" description="Polar residues" evidence="1">
    <location>
        <begin position="303"/>
        <end position="313"/>
    </location>
</feature>
<dbReference type="OrthoDB" id="5241234at2"/>
<dbReference type="EMBL" id="PVNH01000001">
    <property type="protein sequence ID" value="PRX50929.1"/>
    <property type="molecule type" value="Genomic_DNA"/>
</dbReference>
<feature type="region of interest" description="Disordered" evidence="1">
    <location>
        <begin position="282"/>
        <end position="363"/>
    </location>
</feature>
<gene>
    <name evidence="3" type="ORF">B0I33_10180</name>
</gene>